<evidence type="ECO:0000256" key="4">
    <source>
        <dbReference type="ARBA" id="ARBA00022452"/>
    </source>
</evidence>
<dbReference type="InterPro" id="IPR003423">
    <property type="entry name" value="OMP_efflux"/>
</dbReference>
<evidence type="ECO:0000256" key="5">
    <source>
        <dbReference type="ARBA" id="ARBA00022692"/>
    </source>
</evidence>
<evidence type="ECO:0000256" key="3">
    <source>
        <dbReference type="ARBA" id="ARBA00022448"/>
    </source>
</evidence>
<protein>
    <submittedName>
        <fullName evidence="9">TolC family protein</fullName>
    </submittedName>
</protein>
<keyword evidence="6" id="KW-0472">Membrane</keyword>
<reference evidence="9 10" key="1">
    <citation type="submission" date="2021-01" db="EMBL/GenBank/DDBJ databases">
        <title>Chryseolinea sp. Jin1 Genome sequencing and assembly.</title>
        <authorList>
            <person name="Kim I."/>
        </authorList>
    </citation>
    <scope>NUCLEOTIDE SEQUENCE [LARGE SCALE GENOMIC DNA]</scope>
    <source>
        <strain evidence="9 10">Jin1</strain>
    </source>
</reference>
<organism evidence="9 10">
    <name type="scientific">Chryseolinea lacunae</name>
    <dbReference type="NCBI Taxonomy" id="2801331"/>
    <lineage>
        <taxon>Bacteria</taxon>
        <taxon>Pseudomonadati</taxon>
        <taxon>Bacteroidota</taxon>
        <taxon>Cytophagia</taxon>
        <taxon>Cytophagales</taxon>
        <taxon>Fulvivirgaceae</taxon>
        <taxon>Chryseolinea</taxon>
    </lineage>
</organism>
<dbReference type="PANTHER" id="PTHR30026:SF23">
    <property type="entry name" value="TO APRF-PUTATIVE OUTER MEMBRANE EFFLUX PROTEIN OR SECRETED ALKALINE PHOSPHATASE-RELATED"/>
    <property type="match status" value="1"/>
</dbReference>
<comment type="caution">
    <text evidence="9">The sequence shown here is derived from an EMBL/GenBank/DDBJ whole genome shotgun (WGS) entry which is preliminary data.</text>
</comment>
<evidence type="ECO:0000256" key="8">
    <source>
        <dbReference type="SAM" id="SignalP"/>
    </source>
</evidence>
<keyword evidence="10" id="KW-1185">Reference proteome</keyword>
<dbReference type="SUPFAM" id="SSF56954">
    <property type="entry name" value="Outer membrane efflux proteins (OEP)"/>
    <property type="match status" value="1"/>
</dbReference>
<accession>A0ABS1KKS9</accession>
<evidence type="ECO:0000256" key="7">
    <source>
        <dbReference type="ARBA" id="ARBA00023237"/>
    </source>
</evidence>
<keyword evidence="4" id="KW-1134">Transmembrane beta strand</keyword>
<dbReference type="Proteomes" id="UP000613030">
    <property type="component" value="Unassembled WGS sequence"/>
</dbReference>
<keyword evidence="3" id="KW-0813">Transport</keyword>
<keyword evidence="7" id="KW-0998">Cell outer membrane</keyword>
<sequence length="486" mass="55740">MPRIHVCLPAALLVLMVLVMHQHTKAQSAMTPIFALSDSTPTLTLDQFYKIILQNHPVVRQAELLDDVAQQELRLARGSFDPKVVSSFDHKEFQDKTYYSKLDAYLAFPTWFPVNPKLGYQRATGDLVNNEDVISGGEQLYAGVAIPIGKGLFTDERRTAVRQAQAFTSITTAEQVKIINKILLEAAKTYWQWYYAYYQYRLSSQSVAIASEIFSRIKLNMQQGEAAMIDTIQAKITLQSRLVERQEAWLGFQNMGITLSNYMWNEQAEALQLGTAVAPVMTNGDQTFLSTELLQDLVMKAKENHPELVKLSLKLDQLEWERKLAREFLKPQLDLNYSMLSQPTAPHRVDPLNDYKIGLDFSFPIFLRKERSKVALTKLKIDNTQYQQKQSEREIVNEINTTFNELQNTIVILKQQQEVVELYDRLLKSELLNLENGESDLFKINIQQEKLLLSQSKLLKLTADLQKQKALLYWSAGIRNLNSQPD</sequence>
<evidence type="ECO:0000313" key="9">
    <source>
        <dbReference type="EMBL" id="MBL0739943.1"/>
    </source>
</evidence>
<name>A0ABS1KKS9_9BACT</name>
<dbReference type="EMBL" id="JAERRB010000001">
    <property type="protein sequence ID" value="MBL0739943.1"/>
    <property type="molecule type" value="Genomic_DNA"/>
</dbReference>
<dbReference type="InterPro" id="IPR051906">
    <property type="entry name" value="TolC-like"/>
</dbReference>
<dbReference type="Gene3D" id="1.20.1600.10">
    <property type="entry name" value="Outer membrane efflux proteins (OEP)"/>
    <property type="match status" value="1"/>
</dbReference>
<comment type="subcellular location">
    <subcellularLocation>
        <location evidence="1">Cell outer membrane</location>
    </subcellularLocation>
</comment>
<feature type="chain" id="PRO_5045087413" evidence="8">
    <location>
        <begin position="27"/>
        <end position="486"/>
    </location>
</feature>
<comment type="similarity">
    <text evidence="2">Belongs to the outer membrane factor (OMF) (TC 1.B.17) family.</text>
</comment>
<keyword evidence="8" id="KW-0732">Signal</keyword>
<dbReference type="Pfam" id="PF02321">
    <property type="entry name" value="OEP"/>
    <property type="match status" value="1"/>
</dbReference>
<evidence type="ECO:0000313" key="10">
    <source>
        <dbReference type="Proteomes" id="UP000613030"/>
    </source>
</evidence>
<dbReference type="PANTHER" id="PTHR30026">
    <property type="entry name" value="OUTER MEMBRANE PROTEIN TOLC"/>
    <property type="match status" value="1"/>
</dbReference>
<evidence type="ECO:0000256" key="1">
    <source>
        <dbReference type="ARBA" id="ARBA00004442"/>
    </source>
</evidence>
<evidence type="ECO:0000256" key="6">
    <source>
        <dbReference type="ARBA" id="ARBA00023136"/>
    </source>
</evidence>
<evidence type="ECO:0000256" key="2">
    <source>
        <dbReference type="ARBA" id="ARBA00007613"/>
    </source>
</evidence>
<keyword evidence="5" id="KW-0812">Transmembrane</keyword>
<proteinExistence type="inferred from homology"/>
<dbReference type="RefSeq" id="WP_202006904.1">
    <property type="nucleotide sequence ID" value="NZ_JAERRB010000001.1"/>
</dbReference>
<gene>
    <name evidence="9" type="ORF">JI741_01875</name>
</gene>
<feature type="signal peptide" evidence="8">
    <location>
        <begin position="1"/>
        <end position="26"/>
    </location>
</feature>